<keyword evidence="3" id="KW-1185">Reference proteome</keyword>
<evidence type="ECO:0000313" key="3">
    <source>
        <dbReference type="Proteomes" id="UP001597075"/>
    </source>
</evidence>
<gene>
    <name evidence="2" type="ORF">ACFSBJ_06365</name>
</gene>
<reference evidence="2 3" key="1">
    <citation type="journal article" date="2019" name="Int. J. Syst. Evol. Microbiol.">
        <title>The Global Catalogue of Microorganisms (GCM) 10K type strain sequencing project: providing services to taxonomists for standard genome sequencing and annotation.</title>
        <authorList>
            <consortium name="The Broad Institute Genomics Platform"/>
            <consortium name="The Broad Institute Genome Sequencing Center for Infectious Disease"/>
            <person name="Wu L."/>
            <person name="Ma J."/>
        </authorList>
    </citation>
    <scope>NUCLEOTIDE SEQUENCE [LARGE SCALE GENOMIC DNA]</scope>
    <source>
        <strain evidence="2 3">CGMCC 1.10594</strain>
    </source>
</reference>
<dbReference type="EMBL" id="JBHUDL010000009">
    <property type="protein sequence ID" value="MFD1633359.1"/>
    <property type="molecule type" value="Genomic_DNA"/>
</dbReference>
<sequence>MVKRELAGVWGVGWAIAQSHLRFGFNIYDYEWDALVILDACRVDALRQVANEFDFLDTIGSKWSRGSTSKEWLDNTFVEKHRSKVAQTAYVTANSFARKLQWDKLDRLDYVLCSGSTLASSNFLEGLVKSDQLSASDFLYFDSLWDRMVGESSHHEIHPKVVTDRAIDAGRNTDCDRLIVHYMQPHHPFIYKDQLDDLHQNPFQYLDSQDARNKVWNAYIENLRFVLDYVSTLLDNLNAKKVVITSDHGELFGKYLKTHPVGVMHPNLRKVPWTTATATDNKTHQTDKYNIDDSLKEKEIKDRLADLGYL</sequence>
<comment type="caution">
    <text evidence="2">The sequence shown here is derived from an EMBL/GenBank/DDBJ whole genome shotgun (WGS) entry which is preliminary data.</text>
</comment>
<evidence type="ECO:0000259" key="1">
    <source>
        <dbReference type="Pfam" id="PF00884"/>
    </source>
</evidence>
<dbReference type="Gene3D" id="3.40.720.10">
    <property type="entry name" value="Alkaline Phosphatase, subunit A"/>
    <property type="match status" value="1"/>
</dbReference>
<organism evidence="2 3">
    <name type="scientific">Haloplanus ruber</name>
    <dbReference type="NCBI Taxonomy" id="869892"/>
    <lineage>
        <taxon>Archaea</taxon>
        <taxon>Methanobacteriati</taxon>
        <taxon>Methanobacteriota</taxon>
        <taxon>Stenosarchaea group</taxon>
        <taxon>Halobacteria</taxon>
        <taxon>Halobacteriales</taxon>
        <taxon>Haloferacaceae</taxon>
        <taxon>Haloplanus</taxon>
    </lineage>
</organism>
<dbReference type="AlphaFoldDB" id="A0ABD6CZ94"/>
<name>A0ABD6CZ94_9EURY</name>
<dbReference type="InterPro" id="IPR017850">
    <property type="entry name" value="Alkaline_phosphatase_core_sf"/>
</dbReference>
<dbReference type="RefSeq" id="WP_256405938.1">
    <property type="nucleotide sequence ID" value="NZ_CP187151.1"/>
</dbReference>
<evidence type="ECO:0000313" key="2">
    <source>
        <dbReference type="EMBL" id="MFD1633359.1"/>
    </source>
</evidence>
<protein>
    <submittedName>
        <fullName evidence="2">PglZ domain-containing protein</fullName>
    </submittedName>
</protein>
<feature type="domain" description="Sulfatase N-terminal" evidence="1">
    <location>
        <begin position="144"/>
        <end position="268"/>
    </location>
</feature>
<proteinExistence type="predicted"/>
<dbReference type="InterPro" id="IPR000917">
    <property type="entry name" value="Sulfatase_N"/>
</dbReference>
<dbReference type="SUPFAM" id="SSF53649">
    <property type="entry name" value="Alkaline phosphatase-like"/>
    <property type="match status" value="1"/>
</dbReference>
<accession>A0ABD6CZ94</accession>
<dbReference type="Proteomes" id="UP001597075">
    <property type="component" value="Unassembled WGS sequence"/>
</dbReference>
<dbReference type="Pfam" id="PF00884">
    <property type="entry name" value="Sulfatase"/>
    <property type="match status" value="1"/>
</dbReference>